<dbReference type="PANTHER" id="PTHR13847:SF289">
    <property type="entry name" value="GLYCINE OXIDASE"/>
    <property type="match status" value="1"/>
</dbReference>
<keyword evidence="1 3" id="KW-0560">Oxidoreductase</keyword>
<gene>
    <name evidence="3" type="primary">hcnC</name>
    <name evidence="3" type="ORF">Spa11_30870</name>
</gene>
<dbReference type="InterPro" id="IPR006076">
    <property type="entry name" value="FAD-dep_OxRdtase"/>
</dbReference>
<dbReference type="RefSeq" id="WP_197529422.1">
    <property type="nucleotide sequence ID" value="NZ_CP036349.1"/>
</dbReference>
<feature type="domain" description="FAD dependent oxidoreductase" evidence="2">
    <location>
        <begin position="9"/>
        <end position="336"/>
    </location>
</feature>
<name>A0A518KAR4_9BACT</name>
<organism evidence="3 4">
    <name type="scientific">Botrimarina mediterranea</name>
    <dbReference type="NCBI Taxonomy" id="2528022"/>
    <lineage>
        <taxon>Bacteria</taxon>
        <taxon>Pseudomonadati</taxon>
        <taxon>Planctomycetota</taxon>
        <taxon>Planctomycetia</taxon>
        <taxon>Pirellulales</taxon>
        <taxon>Lacipirellulaceae</taxon>
        <taxon>Botrimarina</taxon>
    </lineage>
</organism>
<dbReference type="PANTHER" id="PTHR13847">
    <property type="entry name" value="SARCOSINE DEHYDROGENASE-RELATED"/>
    <property type="match status" value="1"/>
</dbReference>
<dbReference type="SUPFAM" id="SSF51905">
    <property type="entry name" value="FAD/NAD(P)-binding domain"/>
    <property type="match status" value="1"/>
</dbReference>
<dbReference type="EMBL" id="CP036349">
    <property type="protein sequence ID" value="QDV74878.1"/>
    <property type="molecule type" value="Genomic_DNA"/>
</dbReference>
<evidence type="ECO:0000259" key="2">
    <source>
        <dbReference type="Pfam" id="PF01266"/>
    </source>
</evidence>
<protein>
    <submittedName>
        <fullName evidence="3">Hydrogen cyanide synthase subunit HcnC</fullName>
        <ecNumber evidence="3">1.4.99.5</ecNumber>
    </submittedName>
</protein>
<dbReference type="SUPFAM" id="SSF54373">
    <property type="entry name" value="FAD-linked reductases, C-terminal domain"/>
    <property type="match status" value="1"/>
</dbReference>
<evidence type="ECO:0000256" key="1">
    <source>
        <dbReference type="ARBA" id="ARBA00023002"/>
    </source>
</evidence>
<reference evidence="3 4" key="1">
    <citation type="submission" date="2019-02" db="EMBL/GenBank/DDBJ databases">
        <title>Deep-cultivation of Planctomycetes and their phenomic and genomic characterization uncovers novel biology.</title>
        <authorList>
            <person name="Wiegand S."/>
            <person name="Jogler M."/>
            <person name="Boedeker C."/>
            <person name="Pinto D."/>
            <person name="Vollmers J."/>
            <person name="Rivas-Marin E."/>
            <person name="Kohn T."/>
            <person name="Peeters S.H."/>
            <person name="Heuer A."/>
            <person name="Rast P."/>
            <person name="Oberbeckmann S."/>
            <person name="Bunk B."/>
            <person name="Jeske O."/>
            <person name="Meyerdierks A."/>
            <person name="Storesund J.E."/>
            <person name="Kallscheuer N."/>
            <person name="Luecker S."/>
            <person name="Lage O.M."/>
            <person name="Pohl T."/>
            <person name="Merkel B.J."/>
            <person name="Hornburger P."/>
            <person name="Mueller R.-W."/>
            <person name="Bruemmer F."/>
            <person name="Labrenz M."/>
            <person name="Spormann A.M."/>
            <person name="Op den Camp H."/>
            <person name="Overmann J."/>
            <person name="Amann R."/>
            <person name="Jetten M.S.M."/>
            <person name="Mascher T."/>
            <person name="Medema M.H."/>
            <person name="Devos D.P."/>
            <person name="Kaster A.-K."/>
            <person name="Ovreas L."/>
            <person name="Rohde M."/>
            <person name="Galperin M.Y."/>
            <person name="Jogler C."/>
        </authorList>
    </citation>
    <scope>NUCLEOTIDE SEQUENCE [LARGE SCALE GENOMIC DNA]</scope>
    <source>
        <strain evidence="3 4">Spa11</strain>
    </source>
</reference>
<dbReference type="GO" id="GO:0005737">
    <property type="term" value="C:cytoplasm"/>
    <property type="evidence" value="ECO:0007669"/>
    <property type="project" value="TreeGrafter"/>
</dbReference>
<dbReference type="PRINTS" id="PR00420">
    <property type="entry name" value="RNGMNOXGNASE"/>
</dbReference>
<keyword evidence="4" id="KW-1185">Reference proteome</keyword>
<accession>A0A518KAR4</accession>
<dbReference type="GO" id="GO:0050622">
    <property type="term" value="F:glycine dehydrogenase (cyanide-forming) activity"/>
    <property type="evidence" value="ECO:0007669"/>
    <property type="project" value="UniProtKB-EC"/>
</dbReference>
<sequence length="361" mass="38028">MPSRATATDLIVIGGGIVGLSVAYELAGAGMRITLLERGEIGREASWAGAGILPPASWYVDHPALDAFAIEASAAHAELSQRLLDETGVDDEYTRCGAVYHQTPENAACLAATFARWRSLGIEVIDEGPTYHVPAEAQVRNPRRLRALAAACAGRGVHLVTDTPVNGFEVGADGVIATVRTPSGTIPCGGLCLCAGAWTPELAQLGYSHAPGRPVTGQMLLLRPEKPLEQIVHRYPHYAAPRRDGLVLVGATVEEAGFDKQVTESARTELLRAAEQIDPALANATLMRHWAGLRPASGDALPQIGLLPGYSNAWVASGHHRSGLQLAPPTARLVSAMIRGEPCDLPAAPFDPSRFASATVA</sequence>
<dbReference type="Gene3D" id="3.50.50.60">
    <property type="entry name" value="FAD/NAD(P)-binding domain"/>
    <property type="match status" value="1"/>
</dbReference>
<dbReference type="Proteomes" id="UP000316426">
    <property type="component" value="Chromosome"/>
</dbReference>
<evidence type="ECO:0000313" key="4">
    <source>
        <dbReference type="Proteomes" id="UP000316426"/>
    </source>
</evidence>
<dbReference type="Gene3D" id="3.30.9.10">
    <property type="entry name" value="D-Amino Acid Oxidase, subunit A, domain 2"/>
    <property type="match status" value="1"/>
</dbReference>
<proteinExistence type="predicted"/>
<dbReference type="EC" id="1.4.99.5" evidence="3"/>
<dbReference type="AlphaFoldDB" id="A0A518KAR4"/>
<evidence type="ECO:0000313" key="3">
    <source>
        <dbReference type="EMBL" id="QDV74878.1"/>
    </source>
</evidence>
<dbReference type="Pfam" id="PF01266">
    <property type="entry name" value="DAO"/>
    <property type="match status" value="1"/>
</dbReference>
<dbReference type="KEGG" id="bmei:Spa11_30870"/>
<dbReference type="InterPro" id="IPR036188">
    <property type="entry name" value="FAD/NAD-bd_sf"/>
</dbReference>